<name>A0A918SMZ8_9FLAO</name>
<protein>
    <submittedName>
        <fullName evidence="2">Uncharacterized protein</fullName>
    </submittedName>
</protein>
<keyword evidence="3" id="KW-1185">Reference proteome</keyword>
<sequence>MGNITDYIPENTAVLIQLNNPDQFTNDLRNNAFLKANNSFPPLKNLNQRLSAFNYFSHKKPALLAFSSENENHISYTYISEGIPEIKNLDSIPNRKVETTKAEFGEIKSFTFEDYTTHTTQIDSFFIASDSKKILEELLENKNRKITNHSADLEKALRAASDRNPTVFISHENISEIFLNMLPEGSASFLNNFSNWTALDTEVNQNMIKLDGITTATDTLPKFINLFEDVNPARNDLASVTPGGASGFLSYAFQDFRNLETNLLKQNSKQPSENNTSKEKTLLENASEIGVIYTEEGNIFAVRSIGSEPLESFAAGSNLAEEFRSIEIYGYEDAQIFQALLKPIISTGNLKYSAQVDNFLLFSEGIEPLKETIAEIQNKNTFAENPAYLSASENLSTEASVLWVSRNGNFKTFLADKVSEENRSATKDISVDEFPFTAFQLIYNSNFAHVHAILEKNEQKLSSAGVQQTATVTLESPVAGPPVFIKNHRTKGMDVAVQDTDNNLYLISESGNIYWKKQLESRILGSIQQVDIFRNGRIQLVFATPHKLQVIDREGNEVKPFPLEFNDEITQPLALFDYDNNRKYRFVVTQGREVLMYDRKGARVKGFGFTKAADRISQQPKHIRMGNKDYIVIPETTGKINILDRRGNVRVPVKEQLDLSGNHLYEYNNNFTSTSKNGELIKITQNGNISKEALGLGENHAIDATAKTLVTLSDNQLSIKGNTVELDFGLYTEPEIFVLNNKLYIQVTDTQAKRVFLFDSNGALLPGFPVYGTSVIDLNNIDGDRNLEFVVKGEDDTLLLYEVKE</sequence>
<proteinExistence type="predicted"/>
<reference evidence="2" key="2">
    <citation type="submission" date="2020-09" db="EMBL/GenBank/DDBJ databases">
        <authorList>
            <person name="Sun Q."/>
            <person name="Kim S."/>
        </authorList>
    </citation>
    <scope>NUCLEOTIDE SEQUENCE</scope>
    <source>
        <strain evidence="2">KCTC 12719</strain>
    </source>
</reference>
<reference evidence="2" key="1">
    <citation type="journal article" date="2014" name="Int. J. Syst. Evol. Microbiol.">
        <title>Complete genome sequence of Corynebacterium casei LMG S-19264T (=DSM 44701T), isolated from a smear-ripened cheese.</title>
        <authorList>
            <consortium name="US DOE Joint Genome Institute (JGI-PGF)"/>
            <person name="Walter F."/>
            <person name="Albersmeier A."/>
            <person name="Kalinowski J."/>
            <person name="Ruckert C."/>
        </authorList>
    </citation>
    <scope>NUCLEOTIDE SEQUENCE</scope>
    <source>
        <strain evidence="2">KCTC 12719</strain>
    </source>
</reference>
<accession>A0A918SMZ8</accession>
<dbReference type="AlphaFoldDB" id="A0A918SMZ8"/>
<evidence type="ECO:0000313" key="2">
    <source>
        <dbReference type="EMBL" id="GHA51193.1"/>
    </source>
</evidence>
<organism evidence="2 3">
    <name type="scientific">Salinimicrobium marinum</name>
    <dbReference type="NCBI Taxonomy" id="680283"/>
    <lineage>
        <taxon>Bacteria</taxon>
        <taxon>Pseudomonadati</taxon>
        <taxon>Bacteroidota</taxon>
        <taxon>Flavobacteriia</taxon>
        <taxon>Flavobacteriales</taxon>
        <taxon>Flavobacteriaceae</taxon>
        <taxon>Salinimicrobium</taxon>
    </lineage>
</organism>
<evidence type="ECO:0000256" key="1">
    <source>
        <dbReference type="SAM" id="Coils"/>
    </source>
</evidence>
<evidence type="ECO:0000313" key="3">
    <source>
        <dbReference type="Proteomes" id="UP000610456"/>
    </source>
</evidence>
<gene>
    <name evidence="2" type="ORF">GCM10007103_34720</name>
</gene>
<dbReference type="EMBL" id="BMXB01000026">
    <property type="protein sequence ID" value="GHA51193.1"/>
    <property type="molecule type" value="Genomic_DNA"/>
</dbReference>
<dbReference type="Proteomes" id="UP000610456">
    <property type="component" value="Unassembled WGS sequence"/>
</dbReference>
<feature type="coiled-coil region" evidence="1">
    <location>
        <begin position="132"/>
        <end position="159"/>
    </location>
</feature>
<comment type="caution">
    <text evidence="2">The sequence shown here is derived from an EMBL/GenBank/DDBJ whole genome shotgun (WGS) entry which is preliminary data.</text>
</comment>
<keyword evidence="1" id="KW-0175">Coiled coil</keyword>